<protein>
    <submittedName>
        <fullName evidence="1">OPT oligopeptide transporter</fullName>
    </submittedName>
</protein>
<comment type="caution">
    <text evidence="1">The sequence shown here is derived from an EMBL/GenBank/DDBJ whole genome shotgun (WGS) entry which is preliminary data.</text>
</comment>
<reference evidence="1" key="2">
    <citation type="journal article" date="2022" name="New Phytol.">
        <title>Evolutionary transition to the ectomycorrhizal habit in the genomes of a hyperdiverse lineage of mushroom-forming fungi.</title>
        <authorList>
            <person name="Looney B."/>
            <person name="Miyauchi S."/>
            <person name="Morin E."/>
            <person name="Drula E."/>
            <person name="Courty P.E."/>
            <person name="Kohler A."/>
            <person name="Kuo A."/>
            <person name="LaButti K."/>
            <person name="Pangilinan J."/>
            <person name="Lipzen A."/>
            <person name="Riley R."/>
            <person name="Andreopoulos W."/>
            <person name="He G."/>
            <person name="Johnson J."/>
            <person name="Nolan M."/>
            <person name="Tritt A."/>
            <person name="Barry K.W."/>
            <person name="Grigoriev I.V."/>
            <person name="Nagy L.G."/>
            <person name="Hibbett D."/>
            <person name="Henrissat B."/>
            <person name="Matheny P.B."/>
            <person name="Labbe J."/>
            <person name="Martin F.M."/>
        </authorList>
    </citation>
    <scope>NUCLEOTIDE SEQUENCE</scope>
    <source>
        <strain evidence="1">EC-137</strain>
    </source>
</reference>
<evidence type="ECO:0000313" key="1">
    <source>
        <dbReference type="EMBL" id="KAI0036097.1"/>
    </source>
</evidence>
<keyword evidence="2" id="KW-1185">Reference proteome</keyword>
<evidence type="ECO:0000313" key="2">
    <source>
        <dbReference type="Proteomes" id="UP000814128"/>
    </source>
</evidence>
<proteinExistence type="predicted"/>
<dbReference type="Proteomes" id="UP000814128">
    <property type="component" value="Unassembled WGS sequence"/>
</dbReference>
<accession>A0ACB8QX08</accession>
<name>A0ACB8QX08_9AGAM</name>
<gene>
    <name evidence="1" type="ORF">K488DRAFT_76149</name>
</gene>
<sequence>MEQAQGISNNHNNMEKYDLEKQPISEVTAVVDEFSDPNFDASAAMLEDESPYPEVRSAVSNTDDPYMPSATFRAWVIGIIWAILIPGVNQFFFFRFPSVTISTLVPQLLTFPVVKLWARFVPRIRLFGLSLNPGPFTIKEHVIITVMASVGAGSAYATDIVAVQRVFYGQKTNFGYQWMLVMSTQLIGFSIGGFCRRFLVAPPSMIWPSNLVSSALFNTLHQRETAGSAGRGGITRERFFAYVFTIYFIYNFIPTYLFTALSTFAWVTWIRPNDIKLNQLFGTTHGLAMSMITFDWGQITFIGSPLPVPWWAIANIGIAMVVFYWIVTPIIYYTNTWFTAYLPMVSSDSFDNTGAVYDVTRIINPDLSLNVQEYEAYSPLFLPAAFAISYGLSFASITATLTHTFLYYRSQIWKQARRSLSEQPDVHARLMSVYRQVPEWWYGIVFITMFVFGVVLVEVFHTDFPVWAFCLALIISFVYTIPIGIIQAITNQQVGLNVLTELIVGYMLPGRPLAMMMFKSDYITMAQALTFTSDFKLGHYMKVPPRQMFVCQVVATVIAGTVQLAVQAWMFSNIPDMCSADQPSKFICPSTTVFGTASIIWGVIGPARQFSQGRLFYGLVFFFLAGFIAPLTQWVLHKRFRLGILKYLNFPVVFSGPGFIPPATPLNYIPWVLIGFIFNYLIRRRHFNWWSKYNYVLSAGLDSGYAVSTLIIFFCLQFPMSGNIGANTIQSWWGNNAAFNTADVAGTPLLTPPDGKTFGPTTW</sequence>
<organism evidence="1 2">
    <name type="scientific">Vararia minispora EC-137</name>
    <dbReference type="NCBI Taxonomy" id="1314806"/>
    <lineage>
        <taxon>Eukaryota</taxon>
        <taxon>Fungi</taxon>
        <taxon>Dikarya</taxon>
        <taxon>Basidiomycota</taxon>
        <taxon>Agaricomycotina</taxon>
        <taxon>Agaricomycetes</taxon>
        <taxon>Russulales</taxon>
        <taxon>Lachnocladiaceae</taxon>
        <taxon>Vararia</taxon>
    </lineage>
</organism>
<dbReference type="EMBL" id="MU273475">
    <property type="protein sequence ID" value="KAI0036097.1"/>
    <property type="molecule type" value="Genomic_DNA"/>
</dbReference>
<reference evidence="1" key="1">
    <citation type="submission" date="2021-02" db="EMBL/GenBank/DDBJ databases">
        <authorList>
            <consortium name="DOE Joint Genome Institute"/>
            <person name="Ahrendt S."/>
            <person name="Looney B.P."/>
            <person name="Miyauchi S."/>
            <person name="Morin E."/>
            <person name="Drula E."/>
            <person name="Courty P.E."/>
            <person name="Chicoki N."/>
            <person name="Fauchery L."/>
            <person name="Kohler A."/>
            <person name="Kuo A."/>
            <person name="Labutti K."/>
            <person name="Pangilinan J."/>
            <person name="Lipzen A."/>
            <person name="Riley R."/>
            <person name="Andreopoulos W."/>
            <person name="He G."/>
            <person name="Johnson J."/>
            <person name="Barry K.W."/>
            <person name="Grigoriev I.V."/>
            <person name="Nagy L."/>
            <person name="Hibbett D."/>
            <person name="Henrissat B."/>
            <person name="Matheny P.B."/>
            <person name="Labbe J."/>
            <person name="Martin F."/>
        </authorList>
    </citation>
    <scope>NUCLEOTIDE SEQUENCE</scope>
    <source>
        <strain evidence="1">EC-137</strain>
    </source>
</reference>